<name>A0A9K3D2U4_9EUKA</name>
<organism evidence="3 4">
    <name type="scientific">Kipferlia bialata</name>
    <dbReference type="NCBI Taxonomy" id="797122"/>
    <lineage>
        <taxon>Eukaryota</taxon>
        <taxon>Metamonada</taxon>
        <taxon>Carpediemonas-like organisms</taxon>
        <taxon>Kipferlia</taxon>
    </lineage>
</organism>
<feature type="transmembrane region" description="Helical" evidence="2">
    <location>
        <begin position="59"/>
        <end position="80"/>
    </location>
</feature>
<dbReference type="EMBL" id="BDIP01003764">
    <property type="protein sequence ID" value="GIQ88098.1"/>
    <property type="molecule type" value="Genomic_DNA"/>
</dbReference>
<keyword evidence="2" id="KW-0472">Membrane</keyword>
<feature type="compositionally biased region" description="Low complexity" evidence="1">
    <location>
        <begin position="13"/>
        <end position="22"/>
    </location>
</feature>
<proteinExistence type="predicted"/>
<keyword evidence="4" id="KW-1185">Reference proteome</keyword>
<sequence length="247" mass="27206">MTEQYDEEPVPPHSLDPLSPDSAQLVSGQNGAASQLPPMPKKFAKYHPEKRDTSLLMNILRIFVFLASVALGVFLGLVLLQVVTDSEYLWPFGRDIETPTEYDDANTGDDTTPDTEPDLIELDLPSRLTDYMQQRKDLAVWSPSLDKRIDGEHPWHLLLQNAEGSGARLASMCHMHGVTAAYIFVGSVYWDWAGYYRTGTLPYKSGLQTLAGLLAGTIDTDVTVPVCGDLILSLEGGCYGTEIEAIQ</sequence>
<evidence type="ECO:0000313" key="3">
    <source>
        <dbReference type="EMBL" id="GIQ88098.1"/>
    </source>
</evidence>
<keyword evidence="2" id="KW-0812">Transmembrane</keyword>
<accession>A0A9K3D2U4</accession>
<evidence type="ECO:0000256" key="2">
    <source>
        <dbReference type="SAM" id="Phobius"/>
    </source>
</evidence>
<comment type="caution">
    <text evidence="3">The sequence shown here is derived from an EMBL/GenBank/DDBJ whole genome shotgun (WGS) entry which is preliminary data.</text>
</comment>
<protein>
    <submittedName>
        <fullName evidence="3">Uncharacterized protein</fullName>
    </submittedName>
</protein>
<feature type="region of interest" description="Disordered" evidence="1">
    <location>
        <begin position="1"/>
        <end position="40"/>
    </location>
</feature>
<feature type="compositionally biased region" description="Polar residues" evidence="1">
    <location>
        <begin position="24"/>
        <end position="33"/>
    </location>
</feature>
<keyword evidence="2" id="KW-1133">Transmembrane helix</keyword>
<evidence type="ECO:0000256" key="1">
    <source>
        <dbReference type="SAM" id="MobiDB-lite"/>
    </source>
</evidence>
<dbReference type="Proteomes" id="UP000265618">
    <property type="component" value="Unassembled WGS sequence"/>
</dbReference>
<evidence type="ECO:0000313" key="4">
    <source>
        <dbReference type="Proteomes" id="UP000265618"/>
    </source>
</evidence>
<reference evidence="3 4" key="1">
    <citation type="journal article" date="2018" name="PLoS ONE">
        <title>The draft genome of Kipferlia bialata reveals reductive genome evolution in fornicate parasites.</title>
        <authorList>
            <person name="Tanifuji G."/>
            <person name="Takabayashi S."/>
            <person name="Kume K."/>
            <person name="Takagi M."/>
            <person name="Nakayama T."/>
            <person name="Kamikawa R."/>
            <person name="Inagaki Y."/>
            <person name="Hashimoto T."/>
        </authorList>
    </citation>
    <scope>NUCLEOTIDE SEQUENCE [LARGE SCALE GENOMIC DNA]</scope>
    <source>
        <strain evidence="3">NY0173</strain>
    </source>
</reference>
<gene>
    <name evidence="3" type="ORF">KIPB_010270</name>
</gene>
<dbReference type="AlphaFoldDB" id="A0A9K3D2U4"/>